<dbReference type="Proteomes" id="UP001320148">
    <property type="component" value="Chromosome"/>
</dbReference>
<proteinExistence type="predicted"/>
<evidence type="ECO:0000313" key="1">
    <source>
        <dbReference type="EMBL" id="BCS95561.1"/>
    </source>
</evidence>
<sequence>MAQKLNRYKGFMVDFPHAQRYECVCIEATLAKSSLLSLDMPSHELNMFHLWVTMGLV</sequence>
<reference evidence="1 2" key="1">
    <citation type="submission" date="2021-02" db="EMBL/GenBank/DDBJ databases">
        <title>Complete genome of Desulfoluna sp. strain ASN36.</title>
        <authorList>
            <person name="Takahashi A."/>
            <person name="Kojima H."/>
            <person name="Fukui M."/>
        </authorList>
    </citation>
    <scope>NUCLEOTIDE SEQUENCE [LARGE SCALE GENOMIC DNA]</scope>
    <source>
        <strain evidence="1 2">ASN36</strain>
    </source>
</reference>
<protein>
    <submittedName>
        <fullName evidence="1">Uncharacterized protein</fullName>
    </submittedName>
</protein>
<keyword evidence="2" id="KW-1185">Reference proteome</keyword>
<accession>A0ABM7PEH8</accession>
<gene>
    <name evidence="1" type="ORF">DSLASN_11930</name>
</gene>
<name>A0ABM7PEH8_9BACT</name>
<evidence type="ECO:0000313" key="2">
    <source>
        <dbReference type="Proteomes" id="UP001320148"/>
    </source>
</evidence>
<organism evidence="1 2">
    <name type="scientific">Desulfoluna limicola</name>
    <dbReference type="NCBI Taxonomy" id="2810562"/>
    <lineage>
        <taxon>Bacteria</taxon>
        <taxon>Pseudomonadati</taxon>
        <taxon>Thermodesulfobacteriota</taxon>
        <taxon>Desulfobacteria</taxon>
        <taxon>Desulfobacterales</taxon>
        <taxon>Desulfolunaceae</taxon>
        <taxon>Desulfoluna</taxon>
    </lineage>
</organism>
<dbReference type="EMBL" id="AP024488">
    <property type="protein sequence ID" value="BCS95561.1"/>
    <property type="molecule type" value="Genomic_DNA"/>
</dbReference>